<dbReference type="OrthoDB" id="3215708at2"/>
<name>A0A1S1Q2F9_9ACTN</name>
<accession>A0A1S1Q2F9</accession>
<dbReference type="Proteomes" id="UP000179769">
    <property type="component" value="Unassembled WGS sequence"/>
</dbReference>
<keyword evidence="2" id="KW-1185">Reference proteome</keyword>
<protein>
    <submittedName>
        <fullName evidence="1">Uncharacterized protein</fullName>
    </submittedName>
</protein>
<reference evidence="2" key="1">
    <citation type="submission" date="2016-07" db="EMBL/GenBank/DDBJ databases">
        <title>Frankia sp. NRRL B-16219 Genome sequencing.</title>
        <authorList>
            <person name="Ghodhbane-Gtari F."/>
            <person name="Swanson E."/>
            <person name="Gueddou A."/>
            <person name="Louati M."/>
            <person name="Nouioui I."/>
            <person name="Hezbri K."/>
            <person name="Abebe-Akele F."/>
            <person name="Simpson S."/>
            <person name="Morris K."/>
            <person name="Thomas K."/>
            <person name="Gtari M."/>
            <person name="Tisa L.S."/>
        </authorList>
    </citation>
    <scope>NUCLEOTIDE SEQUENCE [LARGE SCALE GENOMIC DNA]</scope>
    <source>
        <strain evidence="2">NRRL B-16219</strain>
    </source>
</reference>
<dbReference type="EMBL" id="MAXA01000217">
    <property type="protein sequence ID" value="OHV27786.1"/>
    <property type="molecule type" value="Genomic_DNA"/>
</dbReference>
<gene>
    <name evidence="1" type="ORF">BBK14_19380</name>
</gene>
<evidence type="ECO:0000313" key="2">
    <source>
        <dbReference type="Proteomes" id="UP000179769"/>
    </source>
</evidence>
<comment type="caution">
    <text evidence="1">The sequence shown here is derived from an EMBL/GenBank/DDBJ whole genome shotgun (WGS) entry which is preliminary data.</text>
</comment>
<organism evidence="1 2">
    <name type="scientific">Parafrankia soli</name>
    <dbReference type="NCBI Taxonomy" id="2599596"/>
    <lineage>
        <taxon>Bacteria</taxon>
        <taxon>Bacillati</taxon>
        <taxon>Actinomycetota</taxon>
        <taxon>Actinomycetes</taxon>
        <taxon>Frankiales</taxon>
        <taxon>Frankiaceae</taxon>
        <taxon>Parafrankia</taxon>
    </lineage>
</organism>
<dbReference type="RefSeq" id="WP_006539918.1">
    <property type="nucleotide sequence ID" value="NZ_JBFLUH010000344.1"/>
</dbReference>
<evidence type="ECO:0000313" key="1">
    <source>
        <dbReference type="EMBL" id="OHV27786.1"/>
    </source>
</evidence>
<proteinExistence type="predicted"/>
<sequence>MDELPLLVGSGDIARALGVTRQAVDHRLRSDPAAPAAAGVVNRTSAWNGTRIWWREDVDRWLNLEPDRWHRLLASTARGG</sequence>
<dbReference type="AlphaFoldDB" id="A0A1S1Q2F9"/>